<dbReference type="EMBL" id="NBCO01000042">
    <property type="protein sequence ID" value="ORC84655.1"/>
    <property type="molecule type" value="Genomic_DNA"/>
</dbReference>
<feature type="compositionally biased region" description="Polar residues" evidence="1">
    <location>
        <begin position="89"/>
        <end position="106"/>
    </location>
</feature>
<dbReference type="RefSeq" id="XP_028878721.1">
    <property type="nucleotide sequence ID" value="XM_029029924.1"/>
</dbReference>
<dbReference type="OrthoDB" id="241113at2759"/>
<gene>
    <name evidence="2" type="ORF">TM35_000421130</name>
</gene>
<dbReference type="AlphaFoldDB" id="A0A1X0NIU2"/>
<dbReference type="VEuPathDB" id="TriTrypDB:TM35_000421130"/>
<protein>
    <submittedName>
        <fullName evidence="2">Uncharacterized protein</fullName>
    </submittedName>
</protein>
<dbReference type="Proteomes" id="UP000192257">
    <property type="component" value="Unassembled WGS sequence"/>
</dbReference>
<accession>A0A1X0NIU2</accession>
<organism evidence="2 3">
    <name type="scientific">Trypanosoma theileri</name>
    <dbReference type="NCBI Taxonomy" id="67003"/>
    <lineage>
        <taxon>Eukaryota</taxon>
        <taxon>Discoba</taxon>
        <taxon>Euglenozoa</taxon>
        <taxon>Kinetoplastea</taxon>
        <taxon>Metakinetoplastina</taxon>
        <taxon>Trypanosomatida</taxon>
        <taxon>Trypanosomatidae</taxon>
        <taxon>Trypanosoma</taxon>
    </lineage>
</organism>
<evidence type="ECO:0000313" key="3">
    <source>
        <dbReference type="Proteomes" id="UP000192257"/>
    </source>
</evidence>
<proteinExistence type="predicted"/>
<sequence length="157" mass="17290">MPFKKTTEENDDYTPSERLTAATLEYKKLEATNQSSMERMYGALSSTFKISDRPCEVQRAAVIQCFEKILGTTGNSVEGKDKGPGGNLTEMTVDSSSNSNNAPMTTTSEFPPVHKCYDSVLLYESCVLEKSLAQHHSLVASFEARHREKANLVGKDG</sequence>
<keyword evidence="3" id="KW-1185">Reference proteome</keyword>
<evidence type="ECO:0000256" key="1">
    <source>
        <dbReference type="SAM" id="MobiDB-lite"/>
    </source>
</evidence>
<dbReference type="GeneID" id="39989704"/>
<comment type="caution">
    <text evidence="2">The sequence shown here is derived from an EMBL/GenBank/DDBJ whole genome shotgun (WGS) entry which is preliminary data.</text>
</comment>
<name>A0A1X0NIU2_9TRYP</name>
<reference evidence="2 3" key="1">
    <citation type="submission" date="2017-03" db="EMBL/GenBank/DDBJ databases">
        <title>An alternative strategy for trypanosome survival in the mammalian bloodstream revealed through genome and transcriptome analysis of the ubiquitous bovine parasite Trypanosoma (Megatrypanum) theileri.</title>
        <authorList>
            <person name="Kelly S."/>
            <person name="Ivens A."/>
            <person name="Mott A."/>
            <person name="O'Neill E."/>
            <person name="Emms D."/>
            <person name="Macleod O."/>
            <person name="Voorheis P."/>
            <person name="Matthews J."/>
            <person name="Matthews K."/>
            <person name="Carrington M."/>
        </authorList>
    </citation>
    <scope>NUCLEOTIDE SEQUENCE [LARGE SCALE GENOMIC DNA]</scope>
    <source>
        <strain evidence="2">Edinburgh</strain>
    </source>
</reference>
<evidence type="ECO:0000313" key="2">
    <source>
        <dbReference type="EMBL" id="ORC84655.1"/>
    </source>
</evidence>
<feature type="region of interest" description="Disordered" evidence="1">
    <location>
        <begin position="74"/>
        <end position="106"/>
    </location>
</feature>